<dbReference type="InterPro" id="IPR020843">
    <property type="entry name" value="ER"/>
</dbReference>
<dbReference type="Pfam" id="PF08240">
    <property type="entry name" value="ADH_N"/>
    <property type="match status" value="1"/>
</dbReference>
<evidence type="ECO:0000313" key="5">
    <source>
        <dbReference type="EMBL" id="MEB3366625.1"/>
    </source>
</evidence>
<name>A0ABU6A4Y1_9PSEU</name>
<dbReference type="NCBIfam" id="TIGR02824">
    <property type="entry name" value="quinone_pig3"/>
    <property type="match status" value="1"/>
</dbReference>
<dbReference type="PANTHER" id="PTHR48106:SF8">
    <property type="entry name" value="OS02G0805600 PROTEIN"/>
    <property type="match status" value="1"/>
</dbReference>
<dbReference type="Gene3D" id="3.40.50.720">
    <property type="entry name" value="NAD(P)-binding Rossmann-like Domain"/>
    <property type="match status" value="1"/>
</dbReference>
<dbReference type="InterPro" id="IPR014189">
    <property type="entry name" value="Quinone_OxRdtase_PIG3"/>
</dbReference>
<evidence type="ECO:0000313" key="6">
    <source>
        <dbReference type="Proteomes" id="UP001327093"/>
    </source>
</evidence>
<dbReference type="SMART" id="SM00829">
    <property type="entry name" value="PKS_ER"/>
    <property type="match status" value="1"/>
</dbReference>
<feature type="domain" description="Enoyl reductase (ER)" evidence="4">
    <location>
        <begin position="19"/>
        <end position="333"/>
    </location>
</feature>
<dbReference type="InterPro" id="IPR013154">
    <property type="entry name" value="ADH-like_N"/>
</dbReference>
<protein>
    <submittedName>
        <fullName evidence="5">NAD(P)H-quinone oxidoreductase</fullName>
    </submittedName>
</protein>
<comment type="caution">
    <text evidence="5">The sequence shown here is derived from an EMBL/GenBank/DDBJ whole genome shotgun (WGS) entry which is preliminary data.</text>
</comment>
<evidence type="ECO:0000256" key="3">
    <source>
        <dbReference type="SAM" id="MobiDB-lite"/>
    </source>
</evidence>
<dbReference type="SUPFAM" id="SSF50129">
    <property type="entry name" value="GroES-like"/>
    <property type="match status" value="1"/>
</dbReference>
<evidence type="ECO:0000259" key="4">
    <source>
        <dbReference type="SMART" id="SM00829"/>
    </source>
</evidence>
<sequence length="337" mass="35378">MNEAPTPNEMTEIVISRPGGPDVLQPRTVAVPTPRDREILVRVEAAGVNRPDVMQREGKYPMPPGVNPTPGLEIAGEIVAVGHGVTQFAIGDRVCGLTEGGGYAEYCVMPAAQALPLPDGVDAVHAAAIPGTFFTVWANLFGIASASKGATLLVHGGTSGIGSTALMLAEEFGLRACATDTGPDKCHAVLELGAERAIDFGEENFVDVVHDWSGGNGVDIILDIVGGAYLTRNLEALAKDGTILLIGFLGGETAEKVNLLDIALKRAKLTGSTMRSRSAQEKASVADDLRDKVWPALSAGRCLPKIHEVFPLERAADAHRLMESGSHVGKIVLRPPS</sequence>
<dbReference type="Gene3D" id="3.90.180.10">
    <property type="entry name" value="Medium-chain alcohol dehydrogenases, catalytic domain"/>
    <property type="match status" value="1"/>
</dbReference>
<dbReference type="InterPro" id="IPR013149">
    <property type="entry name" value="ADH-like_C"/>
</dbReference>
<evidence type="ECO:0000256" key="2">
    <source>
        <dbReference type="ARBA" id="ARBA00023002"/>
    </source>
</evidence>
<organism evidence="5 6">
    <name type="scientific">Saccharopolyspora mangrovi</name>
    <dbReference type="NCBI Taxonomy" id="3082379"/>
    <lineage>
        <taxon>Bacteria</taxon>
        <taxon>Bacillati</taxon>
        <taxon>Actinomycetota</taxon>
        <taxon>Actinomycetes</taxon>
        <taxon>Pseudonocardiales</taxon>
        <taxon>Pseudonocardiaceae</taxon>
        <taxon>Saccharopolyspora</taxon>
    </lineage>
</organism>
<keyword evidence="6" id="KW-1185">Reference proteome</keyword>
<feature type="region of interest" description="Disordered" evidence="3">
    <location>
        <begin position="1"/>
        <end position="22"/>
    </location>
</feature>
<accession>A0ABU6A4Y1</accession>
<dbReference type="EMBL" id="JAWLNX010000002">
    <property type="protein sequence ID" value="MEB3366625.1"/>
    <property type="molecule type" value="Genomic_DNA"/>
</dbReference>
<dbReference type="Proteomes" id="UP001327093">
    <property type="component" value="Unassembled WGS sequence"/>
</dbReference>
<dbReference type="InterPro" id="IPR036291">
    <property type="entry name" value="NAD(P)-bd_dom_sf"/>
</dbReference>
<gene>
    <name evidence="5" type="ORF">R4I43_04335</name>
</gene>
<dbReference type="InterPro" id="IPR011032">
    <property type="entry name" value="GroES-like_sf"/>
</dbReference>
<dbReference type="RefSeq" id="WP_324264191.1">
    <property type="nucleotide sequence ID" value="NZ_JAWLNX010000002.1"/>
</dbReference>
<evidence type="ECO:0000256" key="1">
    <source>
        <dbReference type="ARBA" id="ARBA00022857"/>
    </source>
</evidence>
<dbReference type="Pfam" id="PF00107">
    <property type="entry name" value="ADH_zinc_N"/>
    <property type="match status" value="1"/>
</dbReference>
<proteinExistence type="predicted"/>
<dbReference type="SUPFAM" id="SSF51735">
    <property type="entry name" value="NAD(P)-binding Rossmann-fold domains"/>
    <property type="match status" value="1"/>
</dbReference>
<dbReference type="CDD" id="cd05276">
    <property type="entry name" value="p53_inducible_oxidoreductase"/>
    <property type="match status" value="1"/>
</dbReference>
<reference evidence="5 6" key="1">
    <citation type="submission" date="2023-10" db="EMBL/GenBank/DDBJ databases">
        <title>Saccharopolyspora sp. nov., isolated from mangrove soil.</title>
        <authorList>
            <person name="Lu Y."/>
            <person name="Liu W."/>
        </authorList>
    </citation>
    <scope>NUCLEOTIDE SEQUENCE [LARGE SCALE GENOMIC DNA]</scope>
    <source>
        <strain evidence="5 6">S2-29</strain>
    </source>
</reference>
<dbReference type="PANTHER" id="PTHR48106">
    <property type="entry name" value="QUINONE OXIDOREDUCTASE PIG3-RELATED"/>
    <property type="match status" value="1"/>
</dbReference>
<keyword evidence="1" id="KW-0521">NADP</keyword>
<keyword evidence="2" id="KW-0560">Oxidoreductase</keyword>